<protein>
    <submittedName>
        <fullName evidence="1">Uncharacterized protein</fullName>
    </submittedName>
</protein>
<evidence type="ECO:0000313" key="2">
    <source>
        <dbReference type="Proteomes" id="UP000704712"/>
    </source>
</evidence>
<sequence length="74" mass="8485">MTRSERATTLEWLEAVMIANELQGDTDGCDEEVMVYKAVSGNRYLERNHVECCRSDTPREVTNKLLDAKGKYED</sequence>
<dbReference type="Proteomes" id="UP000704712">
    <property type="component" value="Unassembled WGS sequence"/>
</dbReference>
<comment type="caution">
    <text evidence="1">The sequence shown here is derived from an EMBL/GenBank/DDBJ whole genome shotgun (WGS) entry which is preliminary data.</text>
</comment>
<evidence type="ECO:0000313" key="1">
    <source>
        <dbReference type="EMBL" id="KAF4141143.1"/>
    </source>
</evidence>
<reference evidence="1" key="1">
    <citation type="submission" date="2020-03" db="EMBL/GenBank/DDBJ databases">
        <title>Hybrid Assembly of Korean Phytophthora infestans isolates.</title>
        <authorList>
            <person name="Prokchorchik M."/>
            <person name="Lee Y."/>
            <person name="Seo J."/>
            <person name="Cho J.-H."/>
            <person name="Park Y.-E."/>
            <person name="Jang D.-C."/>
            <person name="Im J.-S."/>
            <person name="Choi J.-G."/>
            <person name="Park H.-J."/>
            <person name="Lee G.-B."/>
            <person name="Lee Y.-G."/>
            <person name="Hong S.-Y."/>
            <person name="Cho K."/>
            <person name="Sohn K.H."/>
        </authorList>
    </citation>
    <scope>NUCLEOTIDE SEQUENCE</scope>
    <source>
        <strain evidence="1">KR_2_A2</strain>
    </source>
</reference>
<gene>
    <name evidence="1" type="ORF">GN958_ATG09661</name>
</gene>
<dbReference type="AlphaFoldDB" id="A0A8S9UKU0"/>
<proteinExistence type="predicted"/>
<organism evidence="1 2">
    <name type="scientific">Phytophthora infestans</name>
    <name type="common">Potato late blight agent</name>
    <name type="synonym">Botrytis infestans</name>
    <dbReference type="NCBI Taxonomy" id="4787"/>
    <lineage>
        <taxon>Eukaryota</taxon>
        <taxon>Sar</taxon>
        <taxon>Stramenopiles</taxon>
        <taxon>Oomycota</taxon>
        <taxon>Peronosporomycetes</taxon>
        <taxon>Peronosporales</taxon>
        <taxon>Peronosporaceae</taxon>
        <taxon>Phytophthora</taxon>
    </lineage>
</organism>
<accession>A0A8S9UKU0</accession>
<name>A0A8S9UKU0_PHYIN</name>
<dbReference type="EMBL" id="JAACNO010001401">
    <property type="protein sequence ID" value="KAF4141143.1"/>
    <property type="molecule type" value="Genomic_DNA"/>
</dbReference>